<dbReference type="EMBL" id="CM004391">
    <property type="protein sequence ID" value="OAY49546.1"/>
    <property type="molecule type" value="Genomic_DNA"/>
</dbReference>
<name>A0A2C9VTW5_MANES</name>
<evidence type="ECO:0000313" key="1">
    <source>
        <dbReference type="EMBL" id="OAY49546.1"/>
    </source>
</evidence>
<dbReference type="AlphaFoldDB" id="A0A2C9VTW5"/>
<sequence>MRIKCDCVGSRITQLIESVISGWILWLKGYRSQMNMSLRD</sequence>
<reference evidence="1" key="1">
    <citation type="submission" date="2016-02" db="EMBL/GenBank/DDBJ databases">
        <title>WGS assembly of Manihot esculenta.</title>
        <authorList>
            <person name="Bredeson J.V."/>
            <person name="Prochnik S.E."/>
            <person name="Lyons J.B."/>
            <person name="Schmutz J."/>
            <person name="Grimwood J."/>
            <person name="Vrebalov J."/>
            <person name="Bart R.S."/>
            <person name="Amuge T."/>
            <person name="Ferguson M.E."/>
            <person name="Green R."/>
            <person name="Putnam N."/>
            <person name="Stites J."/>
            <person name="Rounsley S."/>
            <person name="Rokhsar D.S."/>
        </authorList>
    </citation>
    <scope>NUCLEOTIDE SEQUENCE [LARGE SCALE GENOMIC DNA]</scope>
    <source>
        <tissue evidence="1">Leaf</tissue>
    </source>
</reference>
<organism evidence="1">
    <name type="scientific">Manihot esculenta</name>
    <name type="common">Cassava</name>
    <name type="synonym">Jatropha manihot</name>
    <dbReference type="NCBI Taxonomy" id="3983"/>
    <lineage>
        <taxon>Eukaryota</taxon>
        <taxon>Viridiplantae</taxon>
        <taxon>Streptophyta</taxon>
        <taxon>Embryophyta</taxon>
        <taxon>Tracheophyta</taxon>
        <taxon>Spermatophyta</taxon>
        <taxon>Magnoliopsida</taxon>
        <taxon>eudicotyledons</taxon>
        <taxon>Gunneridae</taxon>
        <taxon>Pentapetalae</taxon>
        <taxon>rosids</taxon>
        <taxon>fabids</taxon>
        <taxon>Malpighiales</taxon>
        <taxon>Euphorbiaceae</taxon>
        <taxon>Crotonoideae</taxon>
        <taxon>Manihoteae</taxon>
        <taxon>Manihot</taxon>
    </lineage>
</organism>
<gene>
    <name evidence="1" type="ORF">MANES_05G064700</name>
</gene>
<proteinExistence type="predicted"/>
<accession>A0A2C9VTW5</accession>
<protein>
    <submittedName>
        <fullName evidence="1">Uncharacterized protein</fullName>
    </submittedName>
</protein>